<comment type="caution">
    <text evidence="6">The sequence shown here is derived from an EMBL/GenBank/DDBJ whole genome shotgun (WGS) entry which is preliminary data.</text>
</comment>
<proteinExistence type="inferred from homology"/>
<dbReference type="PROSITE" id="PS50931">
    <property type="entry name" value="HTH_LYSR"/>
    <property type="match status" value="1"/>
</dbReference>
<dbReference type="PANTHER" id="PTHR30537:SF20">
    <property type="entry name" value="TRANSCRIPTIONAL REGULATORY PROTEIN"/>
    <property type="match status" value="1"/>
</dbReference>
<keyword evidence="2" id="KW-0805">Transcription regulation</keyword>
<keyword evidence="7" id="KW-1185">Reference proteome</keyword>
<comment type="similarity">
    <text evidence="1">Belongs to the LysR transcriptional regulatory family.</text>
</comment>
<dbReference type="Pfam" id="PF00126">
    <property type="entry name" value="HTH_1"/>
    <property type="match status" value="1"/>
</dbReference>
<dbReference type="Gene3D" id="1.10.10.10">
    <property type="entry name" value="Winged helix-like DNA-binding domain superfamily/Winged helix DNA-binding domain"/>
    <property type="match status" value="1"/>
</dbReference>
<dbReference type="InterPro" id="IPR036390">
    <property type="entry name" value="WH_DNA-bd_sf"/>
</dbReference>
<gene>
    <name evidence="6" type="ORF">B2J69_13090</name>
</gene>
<reference evidence="6 7" key="1">
    <citation type="submission" date="2017-02" db="EMBL/GenBank/DDBJ databases">
        <title>Whole genome shotgun sequence of Pantoea agglomerans strain AS1 isolated from a cycad, Zamia floridana in Central Florida, USA.</title>
        <authorList>
            <person name="Lata P."/>
            <person name="Govindarajan S."/>
            <person name="Qi F."/>
            <person name="Li J.-L."/>
            <person name="Maurya S.K."/>
            <person name="Sahoo M.K."/>
        </authorList>
    </citation>
    <scope>NUCLEOTIDE SEQUENCE [LARGE SCALE GENOMIC DNA]</scope>
    <source>
        <strain evidence="6 7">AS1</strain>
    </source>
</reference>
<dbReference type="GO" id="GO:0006351">
    <property type="term" value="P:DNA-templated transcription"/>
    <property type="evidence" value="ECO:0007669"/>
    <property type="project" value="TreeGrafter"/>
</dbReference>
<accession>A0A1V9DGN8</accession>
<dbReference type="RefSeq" id="WP_081139824.1">
    <property type="nucleotide sequence ID" value="NZ_MWUE01000018.1"/>
</dbReference>
<sequence>MKVTLEELRVLVAVADCGSITAAAELLDQTSSGVSRALSRLEAKLNSTLLHRTTRRLALTEEGLLFLSHARQILLSVEQAEEQLARRRETPSGRLRINAAAPFMQHVVVPLIGAFRQRYPLIQLELNTDDIVIDLLEQQTDIAIRIGELRDSTMRARMLGSSRVRLLASPDYLQRAGEPHSVEALAQHQLIGFSQLEMHNVWPVWQREGEMLRIQPTIAASSGEIIRQLALAGQGIARISDFVSHQDLAAGRLKEVLVAQTLDVRLPVHAVYYRNAELAARITCFLDFLHAEIAAQALF</sequence>
<evidence type="ECO:0000256" key="3">
    <source>
        <dbReference type="ARBA" id="ARBA00023125"/>
    </source>
</evidence>
<dbReference type="Pfam" id="PF03466">
    <property type="entry name" value="LysR_substrate"/>
    <property type="match status" value="1"/>
</dbReference>
<protein>
    <submittedName>
        <fullName evidence="6">LysR family transcriptional regulator</fullName>
    </submittedName>
</protein>
<dbReference type="InterPro" id="IPR005119">
    <property type="entry name" value="LysR_subst-bd"/>
</dbReference>
<organism evidence="6 7">
    <name type="scientific">Pantoea latae</name>
    <dbReference type="NCBI Taxonomy" id="1964541"/>
    <lineage>
        <taxon>Bacteria</taxon>
        <taxon>Pseudomonadati</taxon>
        <taxon>Pseudomonadota</taxon>
        <taxon>Gammaproteobacteria</taxon>
        <taxon>Enterobacterales</taxon>
        <taxon>Erwiniaceae</taxon>
        <taxon>Pantoea</taxon>
    </lineage>
</organism>
<dbReference type="SUPFAM" id="SSF46785">
    <property type="entry name" value="Winged helix' DNA-binding domain"/>
    <property type="match status" value="1"/>
</dbReference>
<evidence type="ECO:0000259" key="5">
    <source>
        <dbReference type="PROSITE" id="PS50931"/>
    </source>
</evidence>
<dbReference type="Gene3D" id="3.40.190.10">
    <property type="entry name" value="Periplasmic binding protein-like II"/>
    <property type="match status" value="2"/>
</dbReference>
<dbReference type="EMBL" id="MWUE01000018">
    <property type="protein sequence ID" value="OQP33039.1"/>
    <property type="molecule type" value="Genomic_DNA"/>
</dbReference>
<name>A0A1V9DGN8_9GAMM</name>
<dbReference type="SUPFAM" id="SSF53850">
    <property type="entry name" value="Periplasmic binding protein-like II"/>
    <property type="match status" value="1"/>
</dbReference>
<dbReference type="GO" id="GO:0003700">
    <property type="term" value="F:DNA-binding transcription factor activity"/>
    <property type="evidence" value="ECO:0007669"/>
    <property type="project" value="InterPro"/>
</dbReference>
<dbReference type="InterPro" id="IPR000847">
    <property type="entry name" value="LysR_HTH_N"/>
</dbReference>
<evidence type="ECO:0000313" key="7">
    <source>
        <dbReference type="Proteomes" id="UP000192769"/>
    </source>
</evidence>
<keyword evidence="4" id="KW-0804">Transcription</keyword>
<dbReference type="PANTHER" id="PTHR30537">
    <property type="entry name" value="HTH-TYPE TRANSCRIPTIONAL REGULATOR"/>
    <property type="match status" value="1"/>
</dbReference>
<dbReference type="InterPro" id="IPR058163">
    <property type="entry name" value="LysR-type_TF_proteobact-type"/>
</dbReference>
<dbReference type="AlphaFoldDB" id="A0A1V9DGN8"/>
<dbReference type="OrthoDB" id="9786526at2"/>
<keyword evidence="3" id="KW-0238">DNA-binding</keyword>
<dbReference type="Proteomes" id="UP000192769">
    <property type="component" value="Unassembled WGS sequence"/>
</dbReference>
<evidence type="ECO:0000256" key="4">
    <source>
        <dbReference type="ARBA" id="ARBA00023163"/>
    </source>
</evidence>
<dbReference type="GO" id="GO:0043565">
    <property type="term" value="F:sequence-specific DNA binding"/>
    <property type="evidence" value="ECO:0007669"/>
    <property type="project" value="TreeGrafter"/>
</dbReference>
<dbReference type="FunFam" id="1.10.10.10:FF:000001">
    <property type="entry name" value="LysR family transcriptional regulator"/>
    <property type="match status" value="1"/>
</dbReference>
<evidence type="ECO:0000256" key="1">
    <source>
        <dbReference type="ARBA" id="ARBA00009437"/>
    </source>
</evidence>
<feature type="domain" description="HTH lysR-type" evidence="5">
    <location>
        <begin position="3"/>
        <end position="60"/>
    </location>
</feature>
<dbReference type="InterPro" id="IPR036388">
    <property type="entry name" value="WH-like_DNA-bd_sf"/>
</dbReference>
<evidence type="ECO:0000256" key="2">
    <source>
        <dbReference type="ARBA" id="ARBA00023015"/>
    </source>
</evidence>
<evidence type="ECO:0000313" key="6">
    <source>
        <dbReference type="EMBL" id="OQP33039.1"/>
    </source>
</evidence>